<sequence>MNNVWRRFRRFLGDGGDEMVVEPDYEANRPASQSSGNTLEPPKIRVSRSRSLKSPKRRPRPVHRSATDTQKHDDGHYESNSEEESSTARLSRRSSVLVDLMTLFRRSSSVAQKKRNKFEEDDSDISDEDDEIHEKPSKERIMQMIRQKKEVIEKLRCQPWNMKRKRRTLKVTKRYISKKEAEVDKWHLYRVEATKRFTQFIRWFDNVKMYFIPWESKIRRIESHFGTVVSSFFVFLRWLVYVNLILISIICFFVVIPEWLEDSRGLPSRIRRTKHIKEMPVAIRSHADEWKTILDFGGYLQYSYIFYGYYSSDTLVARGPFQYRVPLAYFIVNLFVLGLSLFLILRKMASNARASKLQGGKVNQYPFTWKVVNGWDCSIGNPETAISLYKANVTKLKEAMEEVNQKLQKKMNFTRLIVLISSNLGICALCALAGFCIWKASQITDKNTIIKQNAVSIIVSLATLVLPNVFELIGHVEHFHPRKALRLHLARVFFLYIIAYYSLFASLFYKLNSLQAQSRFIDEPAVQTSKPFSIVYNLNSDRSHYDVVSPESSRFVRETKRKKWRKKEDYEDERFLLPDIFGADGAKIRYGSRNSRYRKNYGLDRSSRASNGYNRRQAGSNGTNGRQTGSNGYTEVSTSTNSYPSSSTASNTRTISTTSSNTVFSSSNSTLTTPSPITASAPWTTVFSNYGPFGVGLYNPKAIVISDSKQQKLHKTIYESRPIGQSEDWKRGEQQSLHYTNSPKYKGGWRYSKYKGDICWETIMGQEITKLVITDLIMTIIIIMVIDFLRGLWVRHCNSFWCWNLEEQFPEYGEFKISENVLHLIKDQTLVWLGTIFVPLLPLINIIKLIIIMYIRGWAVMTCNVPAKQIFRASRSNNFFLILLLVMFLVSTIPVGYVIASIRPSRSCGPFAGLEHFYDVIGDALRSNLNKNLVDGIESMMSPGIIVPVLLFLLLVIYFMVSLNRGLKEANHELSEQLTQERTEEKKKIYALAAGKRRKDPNGLQRQSSEKSSASPTRERISLRSNGDGTFDDPKEKHSLSKSPVRTPFLPSLQSVHEDEGAEDEEEPTQTKKLLQKDSTQSSSEPFDNGPPDDLPEIKFTWKEKLLIWMGVSDKNKIEAKHRMKQLAMAYKQEQEEYQSEERDSGHDSDKTKSEKQNETLEEAEYSQSSNEEYSEEPSTQEQNQNGRWPTPGRSRKSPWPQTTNKDSEEEPGDVTVINNERDTFMFVPSRQNSMTPKQRAPSSQKSTPWLATPESAKRSHSMNDQRLLSPPFERDLASEASPLLDRRNENLKEAENHRLTPFKRSPPSMLPRKSNTSNFEFTVDKTPAMYHGQQVEDEAWESEQNNRMVNSSDDPTRPPSEEGSFRDPTPSVNSTSDLPEDLLAYANPYSSYAAAMASPVMAEGLLPEPEAFQQAYPPQKQGAVYQLPAQSQAPIYPPTAYNAHIPVISYPPDNRQYSLSDGQQYTPSDVRSYPQDVRVYPPDTRQYPQDTLSYPVQPDPRQFSTLQPEYPRFTPSRIVPPQGVSAYPGYMAYPGYGTPSSYHSGTPVSLPRSGRQGSVQSQPPFTPSPMMEYYYPLYSQTFSPNRTPNINPTHQQSFVTPDLSSSFHKPGNSSPSGGYQSASPVVENRKPRFRISSSPPHRQNAAYLSEPDSGRGSGSGGETAVRRYEIRQRSLRGQGTSTTTDDSTSPERSPTRQSTTNATHQTTV</sequence>
<keyword evidence="3 7" id="KW-0812">Transmembrane</keyword>
<dbReference type="GO" id="GO:0008381">
    <property type="term" value="F:mechanosensitive monoatomic ion channel activity"/>
    <property type="evidence" value="ECO:0007669"/>
    <property type="project" value="TreeGrafter"/>
</dbReference>
<feature type="compositionally biased region" description="Basic and acidic residues" evidence="6">
    <location>
        <begin position="1355"/>
        <end position="1366"/>
    </location>
</feature>
<name>A0A811LK10_9BILA</name>
<proteinExistence type="inferred from homology"/>
<feature type="compositionally biased region" description="Basic residues" evidence="6">
    <location>
        <begin position="45"/>
        <end position="63"/>
    </location>
</feature>
<dbReference type="EMBL" id="CAJFDH010000006">
    <property type="protein sequence ID" value="CAD5227536.1"/>
    <property type="molecule type" value="Genomic_DNA"/>
</dbReference>
<feature type="domain" description="TMC" evidence="8">
    <location>
        <begin position="759"/>
        <end position="874"/>
    </location>
</feature>
<feature type="region of interest" description="Disordered" evidence="6">
    <location>
        <begin position="1455"/>
        <end position="1499"/>
    </location>
</feature>
<dbReference type="InterPro" id="IPR012496">
    <property type="entry name" value="TMC_dom"/>
</dbReference>
<feature type="region of interest" description="Disordered" evidence="6">
    <location>
        <begin position="1542"/>
        <end position="1567"/>
    </location>
</feature>
<feature type="region of interest" description="Disordered" evidence="6">
    <location>
        <begin position="1585"/>
        <end position="1709"/>
    </location>
</feature>
<evidence type="ECO:0000256" key="4">
    <source>
        <dbReference type="ARBA" id="ARBA00022989"/>
    </source>
</evidence>
<feature type="transmembrane region" description="Helical" evidence="7">
    <location>
        <begin position="771"/>
        <end position="789"/>
    </location>
</feature>
<feature type="region of interest" description="Disordered" evidence="6">
    <location>
        <begin position="16"/>
        <end position="91"/>
    </location>
</feature>
<feature type="compositionally biased region" description="Basic and acidic residues" evidence="6">
    <location>
        <begin position="1140"/>
        <end position="1159"/>
    </location>
</feature>
<feature type="compositionally biased region" description="Polar residues" evidence="6">
    <location>
        <begin position="1456"/>
        <end position="1470"/>
    </location>
</feature>
<dbReference type="PANTHER" id="PTHR23302:SF65">
    <property type="entry name" value="TRANSMEMBRANE CHANNEL-LIKE PROTEIN 2"/>
    <property type="match status" value="1"/>
</dbReference>
<keyword evidence="10" id="KW-1185">Reference proteome</keyword>
<gene>
    <name evidence="9" type="ORF">BOKJ2_LOCUS12222</name>
</gene>
<feature type="compositionally biased region" description="Polar residues" evidence="6">
    <location>
        <begin position="1230"/>
        <end position="1250"/>
    </location>
</feature>
<evidence type="ECO:0000313" key="9">
    <source>
        <dbReference type="EMBL" id="CAD5227536.1"/>
    </source>
</evidence>
<organism evidence="9 10">
    <name type="scientific">Bursaphelenchus okinawaensis</name>
    <dbReference type="NCBI Taxonomy" id="465554"/>
    <lineage>
        <taxon>Eukaryota</taxon>
        <taxon>Metazoa</taxon>
        <taxon>Ecdysozoa</taxon>
        <taxon>Nematoda</taxon>
        <taxon>Chromadorea</taxon>
        <taxon>Rhabditida</taxon>
        <taxon>Tylenchina</taxon>
        <taxon>Tylenchomorpha</taxon>
        <taxon>Aphelenchoidea</taxon>
        <taxon>Aphelenchoididae</taxon>
        <taxon>Bursaphelenchus</taxon>
    </lineage>
</organism>
<dbReference type="PANTHER" id="PTHR23302">
    <property type="entry name" value="TRANSMEMBRANE CHANNEL-RELATED"/>
    <property type="match status" value="1"/>
</dbReference>
<dbReference type="EMBL" id="CAJFCW020000006">
    <property type="protein sequence ID" value="CAG9123354.1"/>
    <property type="molecule type" value="Genomic_DNA"/>
</dbReference>
<feature type="compositionally biased region" description="Acidic residues" evidence="6">
    <location>
        <begin position="16"/>
        <end position="25"/>
    </location>
</feature>
<feature type="transmembrane region" description="Helical" evidence="7">
    <location>
        <begin position="327"/>
        <end position="345"/>
    </location>
</feature>
<feature type="compositionally biased region" description="Polar residues" evidence="6">
    <location>
        <begin position="608"/>
        <end position="636"/>
    </location>
</feature>
<protein>
    <recommendedName>
        <fullName evidence="8">TMC domain-containing protein</fullName>
    </recommendedName>
</protein>
<evidence type="ECO:0000256" key="1">
    <source>
        <dbReference type="ARBA" id="ARBA00004141"/>
    </source>
</evidence>
<feature type="region of interest" description="Disordered" evidence="6">
    <location>
        <begin position="599"/>
        <end position="675"/>
    </location>
</feature>
<comment type="subcellular location">
    <subcellularLocation>
        <location evidence="1">Membrane</location>
        <topology evidence="1">Multi-pass membrane protein</topology>
    </subcellularLocation>
</comment>
<feature type="transmembrane region" description="Helical" evidence="7">
    <location>
        <begin position="488"/>
        <end position="509"/>
    </location>
</feature>
<dbReference type="Pfam" id="PF07810">
    <property type="entry name" value="TMC"/>
    <property type="match status" value="1"/>
</dbReference>
<feature type="compositionally biased region" description="Polar residues" evidence="6">
    <location>
        <begin position="1691"/>
        <end position="1709"/>
    </location>
</feature>
<feature type="region of interest" description="Disordered" evidence="6">
    <location>
        <begin position="991"/>
        <end position="1097"/>
    </location>
</feature>
<dbReference type="Proteomes" id="UP000614601">
    <property type="component" value="Unassembled WGS sequence"/>
</dbReference>
<evidence type="ECO:0000256" key="2">
    <source>
        <dbReference type="ARBA" id="ARBA00006510"/>
    </source>
</evidence>
<feature type="transmembrane region" description="Helical" evidence="7">
    <location>
        <begin position="879"/>
        <end position="900"/>
    </location>
</feature>
<reference evidence="9" key="1">
    <citation type="submission" date="2020-09" db="EMBL/GenBank/DDBJ databases">
        <authorList>
            <person name="Kikuchi T."/>
        </authorList>
    </citation>
    <scope>NUCLEOTIDE SEQUENCE</scope>
    <source>
        <strain evidence="9">SH1</strain>
    </source>
</reference>
<feature type="transmembrane region" description="Helical" evidence="7">
    <location>
        <begin position="940"/>
        <end position="961"/>
    </location>
</feature>
<feature type="region of interest" description="Disordered" evidence="6">
    <location>
        <begin position="1131"/>
        <end position="1380"/>
    </location>
</feature>
<feature type="compositionally biased region" description="Basic and acidic residues" evidence="6">
    <location>
        <begin position="1285"/>
        <end position="1299"/>
    </location>
</feature>
<comment type="similarity">
    <text evidence="2">Belongs to the TMC family.</text>
</comment>
<feature type="compositionally biased region" description="Polar residues" evidence="6">
    <location>
        <begin position="1071"/>
        <end position="1086"/>
    </location>
</feature>
<feature type="compositionally biased region" description="Polar residues" evidence="6">
    <location>
        <begin position="1343"/>
        <end position="1354"/>
    </location>
</feature>
<comment type="caution">
    <text evidence="9">The sequence shown here is derived from an EMBL/GenBank/DDBJ whole genome shotgun (WGS) entry which is preliminary data.</text>
</comment>
<feature type="region of interest" description="Disordered" evidence="6">
    <location>
        <begin position="111"/>
        <end position="137"/>
    </location>
</feature>
<accession>A0A811LK10</accession>
<feature type="compositionally biased region" description="Basic and acidic residues" evidence="6">
    <location>
        <begin position="65"/>
        <end position="79"/>
    </location>
</feature>
<evidence type="ECO:0000256" key="5">
    <source>
        <dbReference type="ARBA" id="ARBA00023136"/>
    </source>
</evidence>
<feature type="compositionally biased region" description="Polar residues" evidence="6">
    <location>
        <begin position="1585"/>
        <end position="1624"/>
    </location>
</feature>
<feature type="transmembrane region" description="Helical" evidence="7">
    <location>
        <begin position="453"/>
        <end position="476"/>
    </location>
</feature>
<feature type="transmembrane region" description="Helical" evidence="7">
    <location>
        <begin position="416"/>
        <end position="441"/>
    </location>
</feature>
<evidence type="ECO:0000256" key="3">
    <source>
        <dbReference type="ARBA" id="ARBA00022692"/>
    </source>
</evidence>
<dbReference type="OrthoDB" id="5831905at2759"/>
<feature type="compositionally biased region" description="Acidic residues" evidence="6">
    <location>
        <begin position="119"/>
        <end position="131"/>
    </location>
</feature>
<dbReference type="GO" id="GO:0005886">
    <property type="term" value="C:plasma membrane"/>
    <property type="evidence" value="ECO:0007669"/>
    <property type="project" value="InterPro"/>
</dbReference>
<keyword evidence="4 7" id="KW-1133">Transmembrane helix</keyword>
<feature type="transmembrane region" description="Helical" evidence="7">
    <location>
        <begin position="225"/>
        <end position="256"/>
    </location>
</feature>
<dbReference type="InterPro" id="IPR038900">
    <property type="entry name" value="TMC"/>
</dbReference>
<dbReference type="Proteomes" id="UP000783686">
    <property type="component" value="Unassembled WGS sequence"/>
</dbReference>
<evidence type="ECO:0000256" key="6">
    <source>
        <dbReference type="SAM" id="MobiDB-lite"/>
    </source>
</evidence>
<evidence type="ECO:0000259" key="8">
    <source>
        <dbReference type="Pfam" id="PF07810"/>
    </source>
</evidence>
<feature type="compositionally biased region" description="Low complexity" evidence="6">
    <location>
        <begin position="637"/>
        <end position="675"/>
    </location>
</feature>
<keyword evidence="5 7" id="KW-0472">Membrane</keyword>
<evidence type="ECO:0000313" key="10">
    <source>
        <dbReference type="Proteomes" id="UP000614601"/>
    </source>
</evidence>
<feature type="compositionally biased region" description="Polar residues" evidence="6">
    <location>
        <begin position="1004"/>
        <end position="1016"/>
    </location>
</feature>
<feature type="transmembrane region" description="Helical" evidence="7">
    <location>
        <begin position="830"/>
        <end position="859"/>
    </location>
</feature>
<evidence type="ECO:0000256" key="7">
    <source>
        <dbReference type="SAM" id="Phobius"/>
    </source>
</evidence>